<proteinExistence type="predicted"/>
<keyword evidence="2" id="KW-1185">Reference proteome</keyword>
<protein>
    <submittedName>
        <fullName evidence="1">Uncharacterized protein</fullName>
    </submittedName>
</protein>
<evidence type="ECO:0000313" key="1">
    <source>
        <dbReference type="EMBL" id="KAF4092668.1"/>
    </source>
</evidence>
<accession>A0A7J6BFX3</accession>
<sequence>MFSLNVLSSITSVWFFISELHRVLYVRGPCWRETGTETGGETPGAAEICVLDQCSCLESRDIVSFI</sequence>
<dbReference type="Proteomes" id="UP000593565">
    <property type="component" value="Unassembled WGS sequence"/>
</dbReference>
<evidence type="ECO:0000313" key="2">
    <source>
        <dbReference type="Proteomes" id="UP000593565"/>
    </source>
</evidence>
<organism evidence="1 2">
    <name type="scientific">Ameiurus melas</name>
    <name type="common">Black bullhead</name>
    <name type="synonym">Silurus melas</name>
    <dbReference type="NCBI Taxonomy" id="219545"/>
    <lineage>
        <taxon>Eukaryota</taxon>
        <taxon>Metazoa</taxon>
        <taxon>Chordata</taxon>
        <taxon>Craniata</taxon>
        <taxon>Vertebrata</taxon>
        <taxon>Euteleostomi</taxon>
        <taxon>Actinopterygii</taxon>
        <taxon>Neopterygii</taxon>
        <taxon>Teleostei</taxon>
        <taxon>Ostariophysi</taxon>
        <taxon>Siluriformes</taxon>
        <taxon>Ictaluridae</taxon>
        <taxon>Ameiurus</taxon>
    </lineage>
</organism>
<comment type="caution">
    <text evidence="1">The sequence shown here is derived from an EMBL/GenBank/DDBJ whole genome shotgun (WGS) entry which is preliminary data.</text>
</comment>
<dbReference type="AlphaFoldDB" id="A0A7J6BFX3"/>
<reference evidence="1 2" key="1">
    <citation type="submission" date="2020-02" db="EMBL/GenBank/DDBJ databases">
        <title>A chromosome-scale genome assembly of the black bullhead catfish (Ameiurus melas).</title>
        <authorList>
            <person name="Wen M."/>
            <person name="Zham M."/>
            <person name="Cabau C."/>
            <person name="Klopp C."/>
            <person name="Donnadieu C."/>
            <person name="Roques C."/>
            <person name="Bouchez O."/>
            <person name="Lampietro C."/>
            <person name="Jouanno E."/>
            <person name="Herpin A."/>
            <person name="Louis A."/>
            <person name="Berthelot C."/>
            <person name="Parey E."/>
            <person name="Roest-Crollius H."/>
            <person name="Braasch I."/>
            <person name="Postlethwait J."/>
            <person name="Robinson-Rechavi M."/>
            <person name="Echchiki A."/>
            <person name="Begum T."/>
            <person name="Montfort J."/>
            <person name="Schartl M."/>
            <person name="Bobe J."/>
            <person name="Guiguen Y."/>
        </authorList>
    </citation>
    <scope>NUCLEOTIDE SEQUENCE [LARGE SCALE GENOMIC DNA]</scope>
    <source>
        <strain evidence="1">M_S1</strain>
        <tissue evidence="1">Blood</tissue>
    </source>
</reference>
<gene>
    <name evidence="1" type="ORF">AMELA_G00023800</name>
</gene>
<name>A0A7J6BFX3_AMEME</name>
<dbReference type="EMBL" id="JAAGNN010000002">
    <property type="protein sequence ID" value="KAF4092668.1"/>
    <property type="molecule type" value="Genomic_DNA"/>
</dbReference>